<dbReference type="EMBL" id="JAGXFD010000001">
    <property type="protein sequence ID" value="MBZ9568147.1"/>
    <property type="molecule type" value="Genomic_DNA"/>
</dbReference>
<sequence>MFELVDNAPSSSAVIKVIGVGGGGGNAVNHMVESNIEGVEFICANTDAQALKRVAAKTVLQLGSEITKGLGAGASPDVGRQAAMEDRERIAELLQGADMVFITAGMGGGTGTGGAPVVAEVAKELGILTVAVVTRPFPFEGPKRMKVAEEGMKELSQHVDSLITIPNEKLLAVLGKSASLLTAFSAANDVLLGAVQGIAELITSPGIINVDFADVRTVMSEMGMAMMGTGGATGENRAREAAEKAIRSPLLEDIDLHGARGILVNITAGPDLSIGEFNDVGATVQEFASQDATIVVGTAIDMEMSDELRVTVVAAGLDGVREKPAARESVARPETTDYRKLQQPTVMRQQAAKAEQEETAKARQERRKAKDIDDYLDIPAFLRRQAD</sequence>
<keyword evidence="3 4" id="KW-0342">GTP-binding</keyword>
<keyword evidence="4 6" id="KW-0132">Cell division</keyword>
<dbReference type="SMART" id="SM00864">
    <property type="entry name" value="Tubulin"/>
    <property type="match status" value="1"/>
</dbReference>
<keyword evidence="4 6" id="KW-0131">Cell cycle</keyword>
<feature type="compositionally biased region" description="Basic and acidic residues" evidence="7">
    <location>
        <begin position="324"/>
        <end position="340"/>
    </location>
</feature>
<dbReference type="Pfam" id="PF12327">
    <property type="entry name" value="FtsZ_C"/>
    <property type="match status" value="1"/>
</dbReference>
<dbReference type="Gene3D" id="3.30.1330.20">
    <property type="entry name" value="Tubulin/FtsZ, C-terminal domain"/>
    <property type="match status" value="1"/>
</dbReference>
<dbReference type="InterPro" id="IPR024757">
    <property type="entry name" value="FtsZ_C"/>
</dbReference>
<dbReference type="NCBIfam" id="TIGR00065">
    <property type="entry name" value="ftsZ"/>
    <property type="match status" value="1"/>
</dbReference>
<evidence type="ECO:0000256" key="6">
    <source>
        <dbReference type="RuleBase" id="RU000631"/>
    </source>
</evidence>
<feature type="domain" description="Tubulin/FtsZ GTPase" evidence="8">
    <location>
        <begin position="14"/>
        <end position="206"/>
    </location>
</feature>
<dbReference type="HAMAP" id="MF_00909">
    <property type="entry name" value="FtsZ"/>
    <property type="match status" value="1"/>
</dbReference>
<evidence type="ECO:0000256" key="4">
    <source>
        <dbReference type="HAMAP-Rule" id="MF_00909"/>
    </source>
</evidence>
<dbReference type="SUPFAM" id="SSF55307">
    <property type="entry name" value="Tubulin C-terminal domain-like"/>
    <property type="match status" value="1"/>
</dbReference>
<dbReference type="PANTHER" id="PTHR30314">
    <property type="entry name" value="CELL DIVISION PROTEIN FTSZ-RELATED"/>
    <property type="match status" value="1"/>
</dbReference>
<dbReference type="PROSITE" id="PS01134">
    <property type="entry name" value="FTSZ_1"/>
    <property type="match status" value="1"/>
</dbReference>
<keyword evidence="4 6" id="KW-0717">Septation</keyword>
<dbReference type="InterPro" id="IPR020805">
    <property type="entry name" value="Cell_div_FtsZ_CS"/>
</dbReference>
<reference evidence="10 11" key="1">
    <citation type="submission" date="2021-05" db="EMBL/GenBank/DDBJ databases">
        <title>Petroleum and Energy Research Collection (APPE): ex situ preservation of microbial diversity associated with the oil industry and exploitation of its biotechnological potential.</title>
        <authorList>
            <person name="Paixao C.T.M."/>
            <person name="Gomes M.B."/>
            <person name="Oliveira V.M."/>
        </authorList>
    </citation>
    <scope>NUCLEOTIDE SEQUENCE [LARGE SCALE GENOMIC DNA]</scope>
    <source>
        <strain evidence="10 11">LIT2</strain>
    </source>
</reference>
<feature type="compositionally biased region" description="Basic and acidic residues" evidence="7">
    <location>
        <begin position="354"/>
        <end position="371"/>
    </location>
</feature>
<dbReference type="InterPro" id="IPR000158">
    <property type="entry name" value="Cell_div_FtsZ"/>
</dbReference>
<evidence type="ECO:0000313" key="11">
    <source>
        <dbReference type="Proteomes" id="UP001319883"/>
    </source>
</evidence>
<dbReference type="InterPro" id="IPR036525">
    <property type="entry name" value="Tubulin/FtsZ_GTPase_sf"/>
</dbReference>
<comment type="caution">
    <text evidence="10">The sequence shown here is derived from an EMBL/GenBank/DDBJ whole genome shotgun (WGS) entry which is preliminary data.</text>
</comment>
<feature type="binding site" evidence="4">
    <location>
        <position position="188"/>
    </location>
    <ligand>
        <name>GTP</name>
        <dbReference type="ChEBI" id="CHEBI:37565"/>
    </ligand>
</feature>
<keyword evidence="11" id="KW-1185">Reference proteome</keyword>
<evidence type="ECO:0000259" key="9">
    <source>
        <dbReference type="SMART" id="SM00865"/>
    </source>
</evidence>
<dbReference type="PRINTS" id="PR00423">
    <property type="entry name" value="CELLDVISFTSZ"/>
</dbReference>
<comment type="subcellular location">
    <subcellularLocation>
        <location evidence="4">Cytoplasm</location>
    </subcellularLocation>
    <text evidence="4">Assembles at midcell at the inner surface of the cytoplasmic membrane.</text>
</comment>
<evidence type="ECO:0000256" key="3">
    <source>
        <dbReference type="ARBA" id="ARBA00023134"/>
    </source>
</evidence>
<keyword evidence="4" id="KW-0963">Cytoplasm</keyword>
<dbReference type="GO" id="GO:0051301">
    <property type="term" value="P:cell division"/>
    <property type="evidence" value="ECO:0007669"/>
    <property type="project" value="UniProtKB-KW"/>
</dbReference>
<evidence type="ECO:0000256" key="5">
    <source>
        <dbReference type="NCBIfam" id="TIGR00065"/>
    </source>
</evidence>
<dbReference type="SUPFAM" id="SSF52490">
    <property type="entry name" value="Tubulin nucleotide-binding domain-like"/>
    <property type="match status" value="1"/>
</dbReference>
<feature type="binding site" evidence="4">
    <location>
        <position position="140"/>
    </location>
    <ligand>
        <name>GTP</name>
        <dbReference type="ChEBI" id="CHEBI:37565"/>
    </ligand>
</feature>
<proteinExistence type="inferred from homology"/>
<dbReference type="PROSITE" id="PS01135">
    <property type="entry name" value="FTSZ_2"/>
    <property type="match status" value="1"/>
</dbReference>
<evidence type="ECO:0000256" key="1">
    <source>
        <dbReference type="ARBA" id="ARBA00009690"/>
    </source>
</evidence>
<gene>
    <name evidence="4 10" type="primary">ftsZ</name>
    <name evidence="10" type="ORF">KGQ91_10735</name>
</gene>
<feature type="domain" description="Tubulin/FtsZ 2-layer sandwich" evidence="9">
    <location>
        <begin position="208"/>
        <end position="326"/>
    </location>
</feature>
<comment type="subunit">
    <text evidence="4">Homodimer. Polymerizes to form a dynamic ring structure in a strictly GTP-dependent manner. Interacts directly with several other division proteins.</text>
</comment>
<comment type="similarity">
    <text evidence="1 4 6">Belongs to the FtsZ family.</text>
</comment>
<feature type="region of interest" description="Disordered" evidence="7">
    <location>
        <begin position="324"/>
        <end position="371"/>
    </location>
</feature>
<keyword evidence="2 4" id="KW-0547">Nucleotide-binding</keyword>
<dbReference type="Gene3D" id="3.40.50.1440">
    <property type="entry name" value="Tubulin/FtsZ, GTPase domain"/>
    <property type="match status" value="1"/>
</dbReference>
<dbReference type="InterPro" id="IPR003008">
    <property type="entry name" value="Tubulin_FtsZ_GTPase"/>
</dbReference>
<evidence type="ECO:0000256" key="2">
    <source>
        <dbReference type="ARBA" id="ARBA00022741"/>
    </source>
</evidence>
<feature type="binding site" evidence="4">
    <location>
        <begin position="109"/>
        <end position="111"/>
    </location>
    <ligand>
        <name>GTP</name>
        <dbReference type="ChEBI" id="CHEBI:37565"/>
    </ligand>
</feature>
<dbReference type="InterPro" id="IPR045061">
    <property type="entry name" value="FtsZ/CetZ"/>
</dbReference>
<feature type="binding site" evidence="4">
    <location>
        <position position="144"/>
    </location>
    <ligand>
        <name>GTP</name>
        <dbReference type="ChEBI" id="CHEBI:37565"/>
    </ligand>
</feature>
<evidence type="ECO:0000313" key="10">
    <source>
        <dbReference type="EMBL" id="MBZ9568147.1"/>
    </source>
</evidence>
<dbReference type="InterPro" id="IPR008280">
    <property type="entry name" value="Tub_FtsZ_C"/>
</dbReference>
<evidence type="ECO:0000259" key="8">
    <source>
        <dbReference type="SMART" id="SM00864"/>
    </source>
</evidence>
<dbReference type="SMART" id="SM00865">
    <property type="entry name" value="Tubulin_C"/>
    <property type="match status" value="1"/>
</dbReference>
<comment type="function">
    <text evidence="4 6">Essential cell division protein that forms a contractile ring structure (Z ring) at the future cell division site. The regulation of the ring assembly controls the timing and the location of cell division. One of the functions of the FtsZ ring is to recruit other cell division proteins to the septum to produce a new cell wall between the dividing cells. Binds GTP and shows GTPase activity.</text>
</comment>
<dbReference type="CDD" id="cd02201">
    <property type="entry name" value="FtsZ_type1"/>
    <property type="match status" value="1"/>
</dbReference>
<dbReference type="InterPro" id="IPR037103">
    <property type="entry name" value="Tubulin/FtsZ-like_C"/>
</dbReference>
<evidence type="ECO:0000256" key="7">
    <source>
        <dbReference type="SAM" id="MobiDB-lite"/>
    </source>
</evidence>
<name>A0ABS7X2F5_9GAMM</name>
<organism evidence="10 11">
    <name type="scientific">Modicisalibacter tunisiensis</name>
    <dbReference type="NCBI Taxonomy" id="390637"/>
    <lineage>
        <taxon>Bacteria</taxon>
        <taxon>Pseudomonadati</taxon>
        <taxon>Pseudomonadota</taxon>
        <taxon>Gammaproteobacteria</taxon>
        <taxon>Oceanospirillales</taxon>
        <taxon>Halomonadaceae</taxon>
        <taxon>Modicisalibacter</taxon>
    </lineage>
</organism>
<feature type="binding site" evidence="4">
    <location>
        <begin position="22"/>
        <end position="26"/>
    </location>
    <ligand>
        <name>GTP</name>
        <dbReference type="ChEBI" id="CHEBI:37565"/>
    </ligand>
</feature>
<dbReference type="InterPro" id="IPR018316">
    <property type="entry name" value="Tubulin/FtsZ_2-layer-sand-dom"/>
</dbReference>
<dbReference type="Pfam" id="PF00091">
    <property type="entry name" value="Tubulin"/>
    <property type="match status" value="1"/>
</dbReference>
<dbReference type="Proteomes" id="UP001319883">
    <property type="component" value="Unassembled WGS sequence"/>
</dbReference>
<protein>
    <recommendedName>
        <fullName evidence="4 5">Cell division protein FtsZ</fullName>
    </recommendedName>
</protein>
<dbReference type="RefSeq" id="WP_163649847.1">
    <property type="nucleotide sequence ID" value="NZ_JAGXFD010000001.1"/>
</dbReference>
<dbReference type="PANTHER" id="PTHR30314:SF3">
    <property type="entry name" value="MITOCHONDRIAL DIVISION PROTEIN FSZA"/>
    <property type="match status" value="1"/>
</dbReference>
<accession>A0ABS7X2F5</accession>